<comment type="catalytic activity">
    <reaction evidence="4">
        <text>a 2'-deoxyribonucleoside 5'-diphosphate + [thioredoxin]-disulfide + H2O = a ribonucleoside 5'-diphosphate + [thioredoxin]-dithiol</text>
        <dbReference type="Rhea" id="RHEA:23252"/>
        <dbReference type="Rhea" id="RHEA-COMP:10698"/>
        <dbReference type="Rhea" id="RHEA-COMP:10700"/>
        <dbReference type="ChEBI" id="CHEBI:15377"/>
        <dbReference type="ChEBI" id="CHEBI:29950"/>
        <dbReference type="ChEBI" id="CHEBI:50058"/>
        <dbReference type="ChEBI" id="CHEBI:57930"/>
        <dbReference type="ChEBI" id="CHEBI:73316"/>
        <dbReference type="EC" id="1.17.4.1"/>
    </reaction>
</comment>
<keyword evidence="4" id="KW-0215">Deoxyribonucleotide synthesis</keyword>
<reference evidence="7 8" key="1">
    <citation type="journal article" date="2019" name="Int. J. Syst. Evol. Microbiol.">
        <title>The Global Catalogue of Microorganisms (GCM) 10K type strain sequencing project: providing services to taxonomists for standard genome sequencing and annotation.</title>
        <authorList>
            <consortium name="The Broad Institute Genomics Platform"/>
            <consortium name="The Broad Institute Genome Sequencing Center for Infectious Disease"/>
            <person name="Wu L."/>
            <person name="Ma J."/>
        </authorList>
    </citation>
    <scope>NUCLEOTIDE SEQUENCE [LARGE SCALE GENOMIC DNA]</scope>
    <source>
        <strain evidence="7 8">Y73</strain>
    </source>
</reference>
<evidence type="ECO:0000259" key="6">
    <source>
        <dbReference type="PROSITE" id="PS00089"/>
    </source>
</evidence>
<dbReference type="NCBIfam" id="TIGR02506">
    <property type="entry name" value="NrdE_NrdA"/>
    <property type="match status" value="1"/>
</dbReference>
<feature type="compositionally biased region" description="Basic and acidic residues" evidence="5">
    <location>
        <begin position="859"/>
        <end position="872"/>
    </location>
</feature>
<dbReference type="SUPFAM" id="SSF48168">
    <property type="entry name" value="R1 subunit of ribonucleotide reductase, N-terminal domain"/>
    <property type="match status" value="1"/>
</dbReference>
<dbReference type="EMBL" id="JBHSXI010000028">
    <property type="protein sequence ID" value="MFC6890917.1"/>
    <property type="molecule type" value="Genomic_DNA"/>
</dbReference>
<feature type="domain" description="Ribonucleotide reductase large subunit" evidence="6">
    <location>
        <begin position="653"/>
        <end position="675"/>
    </location>
</feature>
<evidence type="ECO:0000256" key="4">
    <source>
        <dbReference type="RuleBase" id="RU003410"/>
    </source>
</evidence>
<feature type="compositionally biased region" description="Basic and acidic residues" evidence="5">
    <location>
        <begin position="489"/>
        <end position="502"/>
    </location>
</feature>
<dbReference type="CDD" id="cd01679">
    <property type="entry name" value="RNR_I"/>
    <property type="match status" value="1"/>
</dbReference>
<keyword evidence="3 4" id="KW-0560">Oxidoreductase</keyword>
<dbReference type="GO" id="GO:0009263">
    <property type="term" value="P:deoxyribonucleotide biosynthetic process"/>
    <property type="evidence" value="ECO:0007669"/>
    <property type="project" value="UniProtKB-KW"/>
</dbReference>
<proteinExistence type="inferred from homology"/>
<dbReference type="PANTHER" id="PTHR11573">
    <property type="entry name" value="RIBONUCLEOSIDE-DIPHOSPHATE REDUCTASE LARGE CHAIN"/>
    <property type="match status" value="1"/>
</dbReference>
<dbReference type="EC" id="1.17.4.1" evidence="2 4"/>
<dbReference type="RefSeq" id="WP_379771310.1">
    <property type="nucleotide sequence ID" value="NZ_JBHSXI010000028.1"/>
</dbReference>
<evidence type="ECO:0000313" key="8">
    <source>
        <dbReference type="Proteomes" id="UP001596333"/>
    </source>
</evidence>
<dbReference type="InterPro" id="IPR013509">
    <property type="entry name" value="RNR_lsu_N"/>
</dbReference>
<dbReference type="Pfam" id="PF00317">
    <property type="entry name" value="Ribonuc_red_lgN"/>
    <property type="match status" value="1"/>
</dbReference>
<evidence type="ECO:0000256" key="3">
    <source>
        <dbReference type="ARBA" id="ARBA00023002"/>
    </source>
</evidence>
<dbReference type="PANTHER" id="PTHR11573:SF6">
    <property type="entry name" value="RIBONUCLEOSIDE-DIPHOSPHATE REDUCTASE LARGE SUBUNIT"/>
    <property type="match status" value="1"/>
</dbReference>
<dbReference type="InterPro" id="IPR000788">
    <property type="entry name" value="RNR_lg_C"/>
</dbReference>
<dbReference type="InterPro" id="IPR039718">
    <property type="entry name" value="Rrm1"/>
</dbReference>
<dbReference type="GO" id="GO:0004748">
    <property type="term" value="F:ribonucleoside-diphosphate reductase activity, thioredoxin disulfide as acceptor"/>
    <property type="evidence" value="ECO:0007669"/>
    <property type="project" value="UniProtKB-EC"/>
</dbReference>
<dbReference type="Pfam" id="PF02867">
    <property type="entry name" value="Ribonuc_red_lgC"/>
    <property type="match status" value="1"/>
</dbReference>
<accession>A0ABD5US64</accession>
<dbReference type="InterPro" id="IPR013346">
    <property type="entry name" value="NrdE_NrdA_C"/>
</dbReference>
<feature type="region of interest" description="Disordered" evidence="5">
    <location>
        <begin position="830"/>
        <end position="889"/>
    </location>
</feature>
<feature type="region of interest" description="Disordered" evidence="5">
    <location>
        <begin position="467"/>
        <end position="507"/>
    </location>
</feature>
<comment type="function">
    <text evidence="4">Provides the precursors necessary for DNA synthesis. Catalyzes the biosynthesis of deoxyribonucleotides from the corresponding ribonucleotides.</text>
</comment>
<evidence type="ECO:0000256" key="2">
    <source>
        <dbReference type="ARBA" id="ARBA00012274"/>
    </source>
</evidence>
<evidence type="ECO:0000256" key="5">
    <source>
        <dbReference type="SAM" id="MobiDB-lite"/>
    </source>
</evidence>
<evidence type="ECO:0000256" key="1">
    <source>
        <dbReference type="ARBA" id="ARBA00010406"/>
    </source>
</evidence>
<dbReference type="PRINTS" id="PR01183">
    <property type="entry name" value="RIBORDTASEM1"/>
</dbReference>
<dbReference type="InterPro" id="IPR008926">
    <property type="entry name" value="RNR_R1-su_N"/>
</dbReference>
<evidence type="ECO:0000313" key="7">
    <source>
        <dbReference type="EMBL" id="MFC6890917.1"/>
    </source>
</evidence>
<dbReference type="AlphaFoldDB" id="A0ABD5US64"/>
<dbReference type="PROSITE" id="PS00089">
    <property type="entry name" value="RIBORED_LARGE"/>
    <property type="match status" value="1"/>
</dbReference>
<comment type="caution">
    <text evidence="7">The sequence shown here is derived from an EMBL/GenBank/DDBJ whole genome shotgun (WGS) entry which is preliminary data.</text>
</comment>
<protein>
    <recommendedName>
        <fullName evidence="2 4">Ribonucleoside-diphosphate reductase</fullName>
        <ecNumber evidence="2 4">1.17.4.1</ecNumber>
    </recommendedName>
</protein>
<dbReference type="Gene3D" id="3.20.70.20">
    <property type="match status" value="1"/>
</dbReference>
<comment type="similarity">
    <text evidence="1 4">Belongs to the ribonucleoside diphosphate reductase large chain family.</text>
</comment>
<sequence length="889" mass="98020">MSTTTHHTAVHELLDRARAGYGDVLDEAERDRIVDEVERALYDGADPAEIGESTIDALTARIERDPAYDAAAARVAREDYFRRVTGERPPADDDALAAAYRDSFREAVERGLSVDLLDERMGEYDLDRLADAIEPRRDELFDYTALDTLEQRYYLREADSEPFELPQVFWMRVAMGVALREDESEREARAEEFYEVLSTLRFVHSTPTLFHAGTTHPQLSSCYLTTVPDDLEGIFDAYKEHAKLSKWSGGLGNDWTPLRADGALVSSTGVESTGTVPFLKISNDVTGAINRSGKRRGAAAAYLAAWHLDFPSFIDLRRNTGDERRRTHDMNTAAWVPDLFMERVENDEEWTLFSPDEVPELHGTYGEEFAELYEAYEEAAENGDLRQYETVDASDLWRETLTRLFETGHPWITFKDPCNVRSPQDHVGVVNSSNLCTEITLNTSDDETAVCNLGSINLARHMTFREDAESHPAPDDVADAARSGGGEAGRADAARSGGREAGRAGATVSSVAVGVDGEVAELDTELFADTAETAMRMLDNVVDLNFYPTEKAERSNMRHRPIGLGMMGFHEALQLARVPMNSERALGFAGRAGELLGYHAIDNSAKLAAERGAYDSFEGSKWDRGLLPQDTLDLLEAERGREVPVDREEILDWDAVRERIAAHGMRNSNTTAVAPTATISTIAGTSASIEPQYSNLYVKSNMSGDFTVVNERLVADLKAEGQWGAEALDRLKYRDGAVGDLDLPGDLSDLYRGAFEIDPRHQLRLTARRGAWIDQSQSHNVFFPSTDGSLLADVYETAWDLGLKTTYYLRTLGASSIEQSTLDMAEYDDTQSRGGFASDGGSADGTREDSPADGAGAPVDRDVDGETCRIDGGDSELPTVEDPTCESCQ</sequence>
<dbReference type="SUPFAM" id="SSF51998">
    <property type="entry name" value="PFL-like glycyl radical enzymes"/>
    <property type="match status" value="1"/>
</dbReference>
<organism evidence="7 8">
    <name type="scientific">Halorubrum trueperi</name>
    <dbReference type="NCBI Taxonomy" id="2004704"/>
    <lineage>
        <taxon>Archaea</taxon>
        <taxon>Methanobacteriati</taxon>
        <taxon>Methanobacteriota</taxon>
        <taxon>Stenosarchaea group</taxon>
        <taxon>Halobacteria</taxon>
        <taxon>Halobacteriales</taxon>
        <taxon>Haloferacaceae</taxon>
        <taxon>Halorubrum</taxon>
    </lineage>
</organism>
<gene>
    <name evidence="7" type="ORF">ACFQEY_18175</name>
</gene>
<keyword evidence="8" id="KW-1185">Reference proteome</keyword>
<dbReference type="Proteomes" id="UP001596333">
    <property type="component" value="Unassembled WGS sequence"/>
</dbReference>
<name>A0ABD5US64_9EURY</name>